<protein>
    <submittedName>
        <fullName evidence="4">Acetyltransferase (GNAT) family protein</fullName>
    </submittedName>
</protein>
<dbReference type="SUPFAM" id="SSF55729">
    <property type="entry name" value="Acyl-CoA N-acyltransferases (Nat)"/>
    <property type="match status" value="1"/>
</dbReference>
<dbReference type="InParanoid" id="A0A1H9N3V4"/>
<accession>A0A1H9N3V4</accession>
<reference evidence="5" key="1">
    <citation type="submission" date="2016-10" db="EMBL/GenBank/DDBJ databases">
        <authorList>
            <person name="Varghese N."/>
            <person name="Submissions S."/>
        </authorList>
    </citation>
    <scope>NUCLEOTIDE SEQUENCE [LARGE SCALE GENOMIC DNA]</scope>
    <source>
        <strain evidence="5">DSM 24740</strain>
    </source>
</reference>
<gene>
    <name evidence="4" type="ORF">SAMN05444359_13343</name>
</gene>
<keyword evidence="1 4" id="KW-0808">Transferase</keyword>
<keyword evidence="5" id="KW-1185">Reference proteome</keyword>
<evidence type="ECO:0000256" key="2">
    <source>
        <dbReference type="ARBA" id="ARBA00023315"/>
    </source>
</evidence>
<dbReference type="PANTHER" id="PTHR43877">
    <property type="entry name" value="AMINOALKYLPHOSPHONATE N-ACETYLTRANSFERASE-RELATED-RELATED"/>
    <property type="match status" value="1"/>
</dbReference>
<dbReference type="Proteomes" id="UP000199021">
    <property type="component" value="Unassembled WGS sequence"/>
</dbReference>
<evidence type="ECO:0000256" key="1">
    <source>
        <dbReference type="ARBA" id="ARBA00022679"/>
    </source>
</evidence>
<dbReference type="InterPro" id="IPR050832">
    <property type="entry name" value="Bact_Acetyltransf"/>
</dbReference>
<dbReference type="AlphaFoldDB" id="A0A1H9N3V4"/>
<dbReference type="Gene3D" id="3.40.630.30">
    <property type="match status" value="1"/>
</dbReference>
<dbReference type="EMBL" id="FOFB01000033">
    <property type="protein sequence ID" value="SER30511.1"/>
    <property type="molecule type" value="Genomic_DNA"/>
</dbReference>
<evidence type="ECO:0000313" key="5">
    <source>
        <dbReference type="Proteomes" id="UP000199021"/>
    </source>
</evidence>
<dbReference type="PANTHER" id="PTHR43877:SF2">
    <property type="entry name" value="AMINOALKYLPHOSPHONATE N-ACETYLTRANSFERASE-RELATED"/>
    <property type="match status" value="1"/>
</dbReference>
<dbReference type="CDD" id="cd04301">
    <property type="entry name" value="NAT_SF"/>
    <property type="match status" value="1"/>
</dbReference>
<dbReference type="GO" id="GO:0016747">
    <property type="term" value="F:acyltransferase activity, transferring groups other than amino-acyl groups"/>
    <property type="evidence" value="ECO:0007669"/>
    <property type="project" value="InterPro"/>
</dbReference>
<dbReference type="InterPro" id="IPR016181">
    <property type="entry name" value="Acyl_CoA_acyltransferase"/>
</dbReference>
<keyword evidence="2" id="KW-0012">Acyltransferase</keyword>
<organism evidence="4 5">
    <name type="scientific">Neolewinella agarilytica</name>
    <dbReference type="NCBI Taxonomy" id="478744"/>
    <lineage>
        <taxon>Bacteria</taxon>
        <taxon>Pseudomonadati</taxon>
        <taxon>Bacteroidota</taxon>
        <taxon>Saprospiria</taxon>
        <taxon>Saprospirales</taxon>
        <taxon>Lewinellaceae</taxon>
        <taxon>Neolewinella</taxon>
    </lineage>
</organism>
<proteinExistence type="predicted"/>
<evidence type="ECO:0000313" key="4">
    <source>
        <dbReference type="EMBL" id="SER30511.1"/>
    </source>
</evidence>
<dbReference type="Pfam" id="PF00583">
    <property type="entry name" value="Acetyltransf_1"/>
    <property type="match status" value="1"/>
</dbReference>
<feature type="domain" description="N-acetyltransferase" evidence="3">
    <location>
        <begin position="69"/>
        <end position="216"/>
    </location>
</feature>
<dbReference type="PROSITE" id="PS51186">
    <property type="entry name" value="GNAT"/>
    <property type="match status" value="1"/>
</dbReference>
<dbReference type="STRING" id="478744.SAMN05444359_13343"/>
<dbReference type="InterPro" id="IPR000182">
    <property type="entry name" value="GNAT_dom"/>
</dbReference>
<evidence type="ECO:0000259" key="3">
    <source>
        <dbReference type="PROSITE" id="PS51186"/>
    </source>
</evidence>
<sequence>MLEAAALSLRGFEHREHTEVGKVSMRQLAELRSAAPALAGKLFQRGRRMQRGLEEQWVSARFLNFVFMKLIRTDNSSEDFRALVRALDAHLAVTDEDEHDFYHQYNGLDAIKHVVMAYEGDSPIACGAIKAYDDSTMEVKRMFTAEAARGQGIAVKVLDELEAWSRELGYTRCLLETGKRQPYAIRLYEKCGYQVVPNYGQYAGMDNSVCMEKTVGQA</sequence>
<name>A0A1H9N3V4_9BACT</name>